<gene>
    <name evidence="1" type="ORF">P170DRAFT_448837</name>
</gene>
<dbReference type="Gene3D" id="3.30.200.20">
    <property type="entry name" value="Phosphorylase Kinase, domain 1"/>
    <property type="match status" value="1"/>
</dbReference>
<comment type="caution">
    <text evidence="1">The sequence shown here is derived from an EMBL/GenBank/DDBJ whole genome shotgun (WGS) entry which is preliminary data.</text>
</comment>
<dbReference type="OrthoDB" id="5412996at2759"/>
<dbReference type="SUPFAM" id="SSF56112">
    <property type="entry name" value="Protein kinase-like (PK-like)"/>
    <property type="match status" value="1"/>
</dbReference>
<dbReference type="RefSeq" id="XP_024702464.1">
    <property type="nucleotide sequence ID" value="XM_024850998.1"/>
</dbReference>
<dbReference type="PANTHER" id="PTHR21310:SF37">
    <property type="entry name" value="AMINOGLYCOSIDE PHOSPHOTRANSFERASE DOMAIN-CONTAINING PROTEIN"/>
    <property type="match status" value="1"/>
</dbReference>
<accession>A0A2I2G2R3</accession>
<evidence type="ECO:0000313" key="1">
    <source>
        <dbReference type="EMBL" id="PLB47162.1"/>
    </source>
</evidence>
<proteinExistence type="predicted"/>
<dbReference type="PANTHER" id="PTHR21310">
    <property type="entry name" value="AMINOGLYCOSIDE PHOSPHOTRANSFERASE-RELATED-RELATED"/>
    <property type="match status" value="1"/>
</dbReference>
<protein>
    <recommendedName>
        <fullName evidence="3">Aminoglycoside phosphotransferase domain-containing protein</fullName>
    </recommendedName>
</protein>
<keyword evidence="2" id="KW-1185">Reference proteome</keyword>
<organism evidence="1 2">
    <name type="scientific">Aspergillus steynii IBT 23096</name>
    <dbReference type="NCBI Taxonomy" id="1392250"/>
    <lineage>
        <taxon>Eukaryota</taxon>
        <taxon>Fungi</taxon>
        <taxon>Dikarya</taxon>
        <taxon>Ascomycota</taxon>
        <taxon>Pezizomycotina</taxon>
        <taxon>Eurotiomycetes</taxon>
        <taxon>Eurotiomycetidae</taxon>
        <taxon>Eurotiales</taxon>
        <taxon>Aspergillaceae</taxon>
        <taxon>Aspergillus</taxon>
        <taxon>Aspergillus subgen. Circumdati</taxon>
    </lineage>
</organism>
<evidence type="ECO:0000313" key="2">
    <source>
        <dbReference type="Proteomes" id="UP000234275"/>
    </source>
</evidence>
<name>A0A2I2G2R3_9EURO</name>
<dbReference type="VEuPathDB" id="FungiDB:P170DRAFT_448837"/>
<sequence length="404" mass="46460">MARLSGQICSWVTGFHPDSHPSRLDGGFMNGSYNVCQKFVFDDGTIWILRLPRARSVAPEYADEKVAMEVEALRLIREKTSIPVPEVYAWGLARENTLGLGPFILMSFINGICLNDLFNIDFDHIGSLPMPTTNFPAPKRPLTWKMHEILRVGGVSTSEYFQCVNNQDWQQLRFQPNSIAGPRSARILNPRIINHTYENGPFKLICDDFGLGNVIVRSKDDLTITGVVDMEWVYAGPAQLFGSAPWWLLLDRPVTEEWDFEEEEAPKATDRYFTCLEIFIRVLEEEEEKTAESDRKELTELVKWSKDSGAMWLHMLLSSGFFDTPTFPYMQLRNHKGAEWWDERMQEHRDAEDAEKFVADKLDDLAAYDKINDRVEHLKVLMDNKEISTDDFICTVSSLLNSDR</sequence>
<evidence type="ECO:0008006" key="3">
    <source>
        <dbReference type="Google" id="ProtNLM"/>
    </source>
</evidence>
<dbReference type="GeneID" id="36558697"/>
<dbReference type="Proteomes" id="UP000234275">
    <property type="component" value="Unassembled WGS sequence"/>
</dbReference>
<dbReference type="EMBL" id="MSFO01000006">
    <property type="protein sequence ID" value="PLB47162.1"/>
    <property type="molecule type" value="Genomic_DNA"/>
</dbReference>
<dbReference type="InterPro" id="IPR051678">
    <property type="entry name" value="AGP_Transferase"/>
</dbReference>
<reference evidence="1 2" key="1">
    <citation type="submission" date="2016-12" db="EMBL/GenBank/DDBJ databases">
        <title>The genomes of Aspergillus section Nigri reveals drivers in fungal speciation.</title>
        <authorList>
            <consortium name="DOE Joint Genome Institute"/>
            <person name="Vesth T.C."/>
            <person name="Nybo J."/>
            <person name="Theobald S."/>
            <person name="Brandl J."/>
            <person name="Frisvad J.C."/>
            <person name="Nielsen K.F."/>
            <person name="Lyhne E.K."/>
            <person name="Kogle M.E."/>
            <person name="Kuo A."/>
            <person name="Riley R."/>
            <person name="Clum A."/>
            <person name="Nolan M."/>
            <person name="Lipzen A."/>
            <person name="Salamov A."/>
            <person name="Henrissat B."/>
            <person name="Wiebenga A."/>
            <person name="De Vries R.P."/>
            <person name="Grigoriev I.V."/>
            <person name="Mortensen U.H."/>
            <person name="Andersen M.R."/>
            <person name="Baker S.E."/>
        </authorList>
    </citation>
    <scope>NUCLEOTIDE SEQUENCE [LARGE SCALE GENOMIC DNA]</scope>
    <source>
        <strain evidence="1 2">IBT 23096</strain>
    </source>
</reference>
<dbReference type="AlphaFoldDB" id="A0A2I2G2R3"/>
<dbReference type="InterPro" id="IPR011009">
    <property type="entry name" value="Kinase-like_dom_sf"/>
</dbReference>